<protein>
    <submittedName>
        <fullName evidence="1">Lipid-A-disaccharide synthase</fullName>
        <ecNumber evidence="1">2.4.1.182</ecNumber>
    </submittedName>
</protein>
<dbReference type="EMBL" id="PQWO01000011">
    <property type="protein sequence ID" value="PZD72268.1"/>
    <property type="molecule type" value="Genomic_DNA"/>
</dbReference>
<dbReference type="GO" id="GO:0008915">
    <property type="term" value="F:lipid-A-disaccharide synthase activity"/>
    <property type="evidence" value="ECO:0007669"/>
    <property type="project" value="UniProtKB-EC"/>
</dbReference>
<dbReference type="RefSeq" id="WP_110987335.1">
    <property type="nucleotide sequence ID" value="NZ_CAWNWM010000011.1"/>
</dbReference>
<evidence type="ECO:0000313" key="1">
    <source>
        <dbReference type="EMBL" id="PZD72268.1"/>
    </source>
</evidence>
<dbReference type="InterPro" id="IPR003835">
    <property type="entry name" value="Glyco_trans_19"/>
</dbReference>
<keyword evidence="1" id="KW-0328">Glycosyltransferase</keyword>
<dbReference type="EC" id="2.4.1.182" evidence="1"/>
<evidence type="ECO:0000313" key="2">
    <source>
        <dbReference type="Proteomes" id="UP000248857"/>
    </source>
</evidence>
<dbReference type="GO" id="GO:0005543">
    <property type="term" value="F:phospholipid binding"/>
    <property type="evidence" value="ECO:0007669"/>
    <property type="project" value="TreeGrafter"/>
</dbReference>
<keyword evidence="1" id="KW-0808">Transferase</keyword>
<accession>A0A2W1JF74</accession>
<organism evidence="1 2">
    <name type="scientific">Acaryochloris thomasi RCC1774</name>
    <dbReference type="NCBI Taxonomy" id="1764569"/>
    <lineage>
        <taxon>Bacteria</taxon>
        <taxon>Bacillati</taxon>
        <taxon>Cyanobacteriota</taxon>
        <taxon>Cyanophyceae</taxon>
        <taxon>Acaryochloridales</taxon>
        <taxon>Acaryochloridaceae</taxon>
        <taxon>Acaryochloris</taxon>
        <taxon>Acaryochloris thomasi</taxon>
    </lineage>
</organism>
<dbReference type="PANTHER" id="PTHR30372:SF6">
    <property type="entry name" value="LIPID-A-DISACCHARIDE SYNTHASE"/>
    <property type="match status" value="1"/>
</dbReference>
<dbReference type="GO" id="GO:0016020">
    <property type="term" value="C:membrane"/>
    <property type="evidence" value="ECO:0007669"/>
    <property type="project" value="GOC"/>
</dbReference>
<dbReference type="GO" id="GO:0009245">
    <property type="term" value="P:lipid A biosynthetic process"/>
    <property type="evidence" value="ECO:0007669"/>
    <property type="project" value="InterPro"/>
</dbReference>
<dbReference type="Proteomes" id="UP000248857">
    <property type="component" value="Unassembled WGS sequence"/>
</dbReference>
<comment type="caution">
    <text evidence="1">The sequence shown here is derived from an EMBL/GenBank/DDBJ whole genome shotgun (WGS) entry which is preliminary data.</text>
</comment>
<reference evidence="1 2" key="1">
    <citation type="journal article" date="2018" name="Sci. Rep.">
        <title>A novel species of the marine cyanobacterium Acaryochloris with a unique pigment content and lifestyle.</title>
        <authorList>
            <person name="Partensky F."/>
            <person name="Six C."/>
            <person name="Ratin M."/>
            <person name="Garczarek L."/>
            <person name="Vaulot D."/>
            <person name="Probert I."/>
            <person name="Calteau A."/>
            <person name="Gourvil P."/>
            <person name="Marie D."/>
            <person name="Grebert T."/>
            <person name="Bouchier C."/>
            <person name="Le Panse S."/>
            <person name="Gachenot M."/>
            <person name="Rodriguez F."/>
            <person name="Garrido J.L."/>
        </authorList>
    </citation>
    <scope>NUCLEOTIDE SEQUENCE [LARGE SCALE GENOMIC DNA]</scope>
    <source>
        <strain evidence="1 2">RCC1774</strain>
    </source>
</reference>
<keyword evidence="2" id="KW-1185">Reference proteome</keyword>
<dbReference type="PANTHER" id="PTHR30372">
    <property type="entry name" value="LIPID-A-DISACCHARIDE SYNTHASE"/>
    <property type="match status" value="1"/>
</dbReference>
<name>A0A2W1JF74_9CYAN</name>
<gene>
    <name evidence="1" type="primary">lpxB_1</name>
    <name evidence="1" type="ORF">C1752_03855</name>
</gene>
<dbReference type="AlphaFoldDB" id="A0A2W1JF74"/>
<proteinExistence type="predicted"/>
<sequence>MSAEVAPIDIVILTNGPGELMTWVRPVVKALRDRLGSDSAQVRLSIVLAPCVHASGGEVAIASTFPEIDRVQGPEHFWPFLLRGKTAESWDWRSNGVVLFLGGDQFFSVMIGKRLGYRIVTYAEWSARWLPWIDRCGVVSEQIKIPAQHQHKCRVVGDLIAEAQSIDTDQEKIHHALGFPSESLLIGLLPGSKPAKLTLGVPFCVAIAEALQHQLPQTQFVIPVAPTLDLQDLAQYADPQRNAVLTDVEGKAAQLIESETSLPYLLSSGGTRIALWTASPAYDLLSLCQLCVTTVGANTAELASLAVPMVVLLPTQKLEVMRAWDGVPGLLANLPGVGTAFAKLINGWILKRGLGLRAWPNIWADREIVPELVGHLHPSEVAQQIADLLLSPTALPQMRHDLQQVRGQTGAASKVATLVQEALALDTKPRNGTALGQRQS</sequence>
<dbReference type="OrthoDB" id="502628at2"/>